<dbReference type="Pfam" id="PF13411">
    <property type="entry name" value="MerR_1"/>
    <property type="match status" value="1"/>
</dbReference>
<feature type="domain" description="HTH merR-type" evidence="2">
    <location>
        <begin position="11"/>
        <end position="76"/>
    </location>
</feature>
<reference evidence="3 4" key="1">
    <citation type="submission" date="2020-04" db="EMBL/GenBank/DDBJ databases">
        <authorList>
            <consortium name="Desulfovibrio sp. FSS-1 genome sequencing consortium"/>
            <person name="Shimoshige H."/>
            <person name="Kobayashi H."/>
            <person name="Maekawa T."/>
        </authorList>
    </citation>
    <scope>NUCLEOTIDE SEQUENCE [LARGE SCALE GENOMIC DNA]</scope>
    <source>
        <strain evidence="3 4">SIID29052-01</strain>
    </source>
</reference>
<evidence type="ECO:0000313" key="3">
    <source>
        <dbReference type="EMBL" id="GFK94617.1"/>
    </source>
</evidence>
<sequence>MARPGDDNTLTHRDLARALGVSETTIKSYRRKFPEFWQAEGDGKPLRFAPRCLDLARAIQTHFRRGLSVEAARARLGEEFSPAAPAPVPVAPADSGAPKPPGNAPGTAAPSPPDSLARIEGLLEGLFTLQNRTHSLMAELLAKLDAVAEALPSGSSPPAHAPGRSTPGADVGRAAPASACGAPGNRPVQARPAAVQGARAPGSPPQAPLRSAPASDPPRTPAPADQTEEAPPDAFQDLPVVVVRSSDGNYLGMTQPSGRPFALRHFARFLARRAGPEGGRARWLRQGGDWVFSLESRGQAHDHRFQEATTPKGNAVARFSGLSVGGRAASEAALQALLRQMKETPEP</sequence>
<feature type="region of interest" description="Disordered" evidence="1">
    <location>
        <begin position="80"/>
        <end position="116"/>
    </location>
</feature>
<protein>
    <recommendedName>
        <fullName evidence="2">HTH merR-type domain-containing protein</fullName>
    </recommendedName>
</protein>
<dbReference type="AlphaFoldDB" id="A0A6V8LY87"/>
<proteinExistence type="predicted"/>
<evidence type="ECO:0000256" key="1">
    <source>
        <dbReference type="SAM" id="MobiDB-lite"/>
    </source>
</evidence>
<keyword evidence="4" id="KW-1185">Reference proteome</keyword>
<dbReference type="Proteomes" id="UP000494245">
    <property type="component" value="Unassembled WGS sequence"/>
</dbReference>
<evidence type="ECO:0000313" key="4">
    <source>
        <dbReference type="Proteomes" id="UP000494245"/>
    </source>
</evidence>
<accession>A0A6V8LY87</accession>
<dbReference type="InterPro" id="IPR000551">
    <property type="entry name" value="MerR-type_HTH_dom"/>
</dbReference>
<evidence type="ECO:0000259" key="2">
    <source>
        <dbReference type="Pfam" id="PF13411"/>
    </source>
</evidence>
<dbReference type="GO" id="GO:0006355">
    <property type="term" value="P:regulation of DNA-templated transcription"/>
    <property type="evidence" value="ECO:0007669"/>
    <property type="project" value="InterPro"/>
</dbReference>
<name>A0A6V8LY87_9BACT</name>
<gene>
    <name evidence="3" type="ORF">NNJEOMEG_02464</name>
</gene>
<feature type="region of interest" description="Disordered" evidence="1">
    <location>
        <begin position="152"/>
        <end position="238"/>
    </location>
</feature>
<dbReference type="RefSeq" id="WP_173084858.1">
    <property type="nucleotide sequence ID" value="NZ_BLTE01000011.1"/>
</dbReference>
<organism evidence="3 4">
    <name type="scientific">Fundidesulfovibrio magnetotacticus</name>
    <dbReference type="NCBI Taxonomy" id="2730080"/>
    <lineage>
        <taxon>Bacteria</taxon>
        <taxon>Pseudomonadati</taxon>
        <taxon>Thermodesulfobacteriota</taxon>
        <taxon>Desulfovibrionia</taxon>
        <taxon>Desulfovibrionales</taxon>
        <taxon>Desulfovibrionaceae</taxon>
        <taxon>Fundidesulfovibrio</taxon>
    </lineage>
</organism>
<reference evidence="3 4" key="2">
    <citation type="submission" date="2020-05" db="EMBL/GenBank/DDBJ databases">
        <title>Draft genome sequence of Desulfovibrio sp. strainFSS-1.</title>
        <authorList>
            <person name="Shimoshige H."/>
            <person name="Kobayashi H."/>
            <person name="Maekawa T."/>
        </authorList>
    </citation>
    <scope>NUCLEOTIDE SEQUENCE [LARGE SCALE GENOMIC DNA]</scope>
    <source>
        <strain evidence="3 4">SIID29052-01</strain>
    </source>
</reference>
<dbReference type="GO" id="GO:0003677">
    <property type="term" value="F:DNA binding"/>
    <property type="evidence" value="ECO:0007669"/>
    <property type="project" value="InterPro"/>
</dbReference>
<feature type="compositionally biased region" description="Low complexity" evidence="1">
    <location>
        <begin position="152"/>
        <end position="165"/>
    </location>
</feature>
<dbReference type="EMBL" id="BLTE01000011">
    <property type="protein sequence ID" value="GFK94617.1"/>
    <property type="molecule type" value="Genomic_DNA"/>
</dbReference>
<comment type="caution">
    <text evidence="3">The sequence shown here is derived from an EMBL/GenBank/DDBJ whole genome shotgun (WGS) entry which is preliminary data.</text>
</comment>